<dbReference type="InterPro" id="IPR023996">
    <property type="entry name" value="TonB-dep_OMP_SusC/RagA"/>
</dbReference>
<dbReference type="InterPro" id="IPR036942">
    <property type="entry name" value="Beta-barrel_TonB_sf"/>
</dbReference>
<dbReference type="NCBIfam" id="TIGR04057">
    <property type="entry name" value="SusC_RagA_signa"/>
    <property type="match status" value="1"/>
</dbReference>
<feature type="domain" description="TonB-dependent receptor plug" evidence="9">
    <location>
        <begin position="162"/>
        <end position="261"/>
    </location>
</feature>
<organism evidence="10 11">
    <name type="scientific">Arcicella aquatica</name>
    <dbReference type="NCBI Taxonomy" id="217141"/>
    <lineage>
        <taxon>Bacteria</taxon>
        <taxon>Pseudomonadati</taxon>
        <taxon>Bacteroidota</taxon>
        <taxon>Cytophagia</taxon>
        <taxon>Cytophagales</taxon>
        <taxon>Flectobacillaceae</taxon>
        <taxon>Arcicella</taxon>
    </lineage>
</organism>
<dbReference type="Pfam" id="PF13715">
    <property type="entry name" value="CarbopepD_reg_2"/>
    <property type="match status" value="1"/>
</dbReference>
<name>A0ABU5QTC7_9BACT</name>
<keyword evidence="8" id="KW-0732">Signal</keyword>
<evidence type="ECO:0000256" key="5">
    <source>
        <dbReference type="ARBA" id="ARBA00023136"/>
    </source>
</evidence>
<dbReference type="Pfam" id="PF07715">
    <property type="entry name" value="Plug"/>
    <property type="match status" value="1"/>
</dbReference>
<accession>A0ABU5QTC7</accession>
<dbReference type="Gene3D" id="2.40.170.20">
    <property type="entry name" value="TonB-dependent receptor, beta-barrel domain"/>
    <property type="match status" value="1"/>
</dbReference>
<dbReference type="NCBIfam" id="TIGR04056">
    <property type="entry name" value="OMP_RagA_SusC"/>
    <property type="match status" value="1"/>
</dbReference>
<dbReference type="InterPro" id="IPR037066">
    <property type="entry name" value="Plug_dom_sf"/>
</dbReference>
<dbReference type="SUPFAM" id="SSF56935">
    <property type="entry name" value="Porins"/>
    <property type="match status" value="1"/>
</dbReference>
<evidence type="ECO:0000256" key="7">
    <source>
        <dbReference type="PROSITE-ProRule" id="PRU01360"/>
    </source>
</evidence>
<dbReference type="EMBL" id="JAYFUL010000052">
    <property type="protein sequence ID" value="MEA5260351.1"/>
    <property type="molecule type" value="Genomic_DNA"/>
</dbReference>
<dbReference type="InterPro" id="IPR039426">
    <property type="entry name" value="TonB-dep_rcpt-like"/>
</dbReference>
<evidence type="ECO:0000259" key="9">
    <source>
        <dbReference type="Pfam" id="PF07715"/>
    </source>
</evidence>
<evidence type="ECO:0000313" key="11">
    <source>
        <dbReference type="Proteomes" id="UP001304671"/>
    </source>
</evidence>
<proteinExistence type="inferred from homology"/>
<comment type="caution">
    <text evidence="10">The sequence shown here is derived from an EMBL/GenBank/DDBJ whole genome shotgun (WGS) entry which is preliminary data.</text>
</comment>
<keyword evidence="11" id="KW-1185">Reference proteome</keyword>
<protein>
    <submittedName>
        <fullName evidence="10">SusC/RagA family TonB-linked outer membrane protein</fullName>
    </submittedName>
</protein>
<keyword evidence="2 7" id="KW-0813">Transport</keyword>
<dbReference type="Gene3D" id="2.170.130.10">
    <property type="entry name" value="TonB-dependent receptor, plug domain"/>
    <property type="match status" value="1"/>
</dbReference>
<keyword evidence="4 7" id="KW-0812">Transmembrane</keyword>
<evidence type="ECO:0000256" key="8">
    <source>
        <dbReference type="SAM" id="SignalP"/>
    </source>
</evidence>
<evidence type="ECO:0000256" key="6">
    <source>
        <dbReference type="ARBA" id="ARBA00023237"/>
    </source>
</evidence>
<dbReference type="Proteomes" id="UP001304671">
    <property type="component" value="Unassembled WGS sequence"/>
</dbReference>
<dbReference type="InterPro" id="IPR008969">
    <property type="entry name" value="CarboxyPept-like_regulatory"/>
</dbReference>
<keyword evidence="3 7" id="KW-1134">Transmembrane beta strand</keyword>
<evidence type="ECO:0000256" key="4">
    <source>
        <dbReference type="ARBA" id="ARBA00022692"/>
    </source>
</evidence>
<reference evidence="10 11" key="1">
    <citation type="submission" date="2023-12" db="EMBL/GenBank/DDBJ databases">
        <title>Novel species of the genus Arcicella isolated from rivers.</title>
        <authorList>
            <person name="Lu H."/>
        </authorList>
    </citation>
    <scope>NUCLEOTIDE SEQUENCE [LARGE SCALE GENOMIC DNA]</scope>
    <source>
        <strain evidence="10 11">LMG 21963</strain>
    </source>
</reference>
<dbReference type="InterPro" id="IPR012910">
    <property type="entry name" value="Plug_dom"/>
</dbReference>
<keyword evidence="6 7" id="KW-0998">Cell outer membrane</keyword>
<dbReference type="PROSITE" id="PS52016">
    <property type="entry name" value="TONB_DEPENDENT_REC_3"/>
    <property type="match status" value="1"/>
</dbReference>
<dbReference type="SUPFAM" id="SSF49464">
    <property type="entry name" value="Carboxypeptidase regulatory domain-like"/>
    <property type="match status" value="1"/>
</dbReference>
<evidence type="ECO:0000256" key="2">
    <source>
        <dbReference type="ARBA" id="ARBA00022448"/>
    </source>
</evidence>
<comment type="subcellular location">
    <subcellularLocation>
        <location evidence="1 7">Cell outer membrane</location>
        <topology evidence="1 7">Multi-pass membrane protein</topology>
    </subcellularLocation>
</comment>
<dbReference type="Gene3D" id="2.60.40.1120">
    <property type="entry name" value="Carboxypeptidase-like, regulatory domain"/>
    <property type="match status" value="1"/>
</dbReference>
<gene>
    <name evidence="10" type="ORF">VB264_21305</name>
</gene>
<feature type="chain" id="PRO_5045726104" evidence="8">
    <location>
        <begin position="34"/>
        <end position="1071"/>
    </location>
</feature>
<sequence length="1071" mass="117068">MKYFIKNIQTFPKTTVALASFCGLVLCGSAVQAQDTPIQEVVKIHPKYNTEISGVIISASTGKPVTGARVYYKSMTSSITAEDGTFKLSIPSPMVSISVECPGYESTEIAVAKRSKINIVIQDQTGLEKSYVLPTGISIGKRVIGAASSLPVPDAWSKITDSPDSYLQGRVAGLNNTRYSGTANSGTFTTLRGLNSLQGTNRPLYVVDNIIYDAGVYGNSLNSNYFDNPLGYIDVRDITNITVLKDASAAALYGTKAANGVILITTSRAKELGTKIDFAMYGGVNMAPKDLPVMNTNSYRSYLSDILSSSGYSNSQIESLPYMNDNKANNPDYYTYHNETDWQKKVYASKPLTNMYLRVTGGDNIAKYALSINYLSNKNGVAGSTLEKYSTRFNADMNLSRKLTAAANLSFSYNEAETKDFGFASKTNPIYLSLVKAPFLTDYSVSNTGIFSPFYADEDIFSVGNPAVAATSTIGGNKAYRFFGVLDFQYAFSSALKIGTNIAVTFDKIKENRFIPNYGLVSDTLKNVLALNQLSSQTKRLFNVSNETYLAFNKTFKNVHDLSGRLGVRFINSRVEQDKIFGYNSATDQLISVGNGSVIYNDIKGGIGTYNWMNTYLNLNYVYSDKYFLSFNVAMDASSRFGKSVSTSDAISIGNTPFALMPSVSAAWLLSSEQFLADGPFDLLKLRVSTGRVGNDDIGNYASKQYYVGQNLLGLQGIVRGNIANPNLKWESVSKFNAGLDMNILHERISLSVDVFSNKTTDMIVAEKLPTVTGLSYVMTNSGAMSTTGAEASLNIKLLNKSDLKWDFGVTIAQSKTKLDKLPNGNADIVSNYGQASFLSRVGESPNAFYGNVSKGVYATDAAAAADGYMSRLADGSLRAFKGGDIRFEDVNGDKIIDDQDKKIIGDPNPDFYGGINNRIIYKNWTLDALCSFVSGNEVYNYTRRVLESGNGYLNQSQAMVTRWRGEGQITDVPRATYGDPVQNSRFSNRWIEDGSYFRLKSISVSYNFSVNKSLLKYLTVYASANNVLTLTKYLGYDPEFSSTNAVVGQGVDNTLEPIQKSFHLGVKIGL</sequence>
<comment type="similarity">
    <text evidence="7">Belongs to the TonB-dependent receptor family.</text>
</comment>
<dbReference type="InterPro" id="IPR023997">
    <property type="entry name" value="TonB-dep_OMP_SusC/RagA_CS"/>
</dbReference>
<keyword evidence="5 7" id="KW-0472">Membrane</keyword>
<dbReference type="RefSeq" id="WP_323252792.1">
    <property type="nucleotide sequence ID" value="NZ_JAYFUL010000052.1"/>
</dbReference>
<evidence type="ECO:0000313" key="10">
    <source>
        <dbReference type="EMBL" id="MEA5260351.1"/>
    </source>
</evidence>
<evidence type="ECO:0000256" key="3">
    <source>
        <dbReference type="ARBA" id="ARBA00022452"/>
    </source>
</evidence>
<evidence type="ECO:0000256" key="1">
    <source>
        <dbReference type="ARBA" id="ARBA00004571"/>
    </source>
</evidence>
<feature type="signal peptide" evidence="8">
    <location>
        <begin position="1"/>
        <end position="33"/>
    </location>
</feature>